<proteinExistence type="predicted"/>
<name>A0A401NPD3_SCYTO</name>
<feature type="transmembrane region" description="Helical" evidence="1">
    <location>
        <begin position="16"/>
        <end position="36"/>
    </location>
</feature>
<dbReference type="Proteomes" id="UP000288216">
    <property type="component" value="Unassembled WGS sequence"/>
</dbReference>
<gene>
    <name evidence="2" type="ORF">scyTo_0004306</name>
</gene>
<organism evidence="2 3">
    <name type="scientific">Scyliorhinus torazame</name>
    <name type="common">Cloudy catshark</name>
    <name type="synonym">Catulus torazame</name>
    <dbReference type="NCBI Taxonomy" id="75743"/>
    <lineage>
        <taxon>Eukaryota</taxon>
        <taxon>Metazoa</taxon>
        <taxon>Chordata</taxon>
        <taxon>Craniata</taxon>
        <taxon>Vertebrata</taxon>
        <taxon>Chondrichthyes</taxon>
        <taxon>Elasmobranchii</taxon>
        <taxon>Galeomorphii</taxon>
        <taxon>Galeoidea</taxon>
        <taxon>Carcharhiniformes</taxon>
        <taxon>Scyliorhinidae</taxon>
        <taxon>Scyliorhinus</taxon>
    </lineage>
</organism>
<keyword evidence="1" id="KW-0472">Membrane</keyword>
<dbReference type="EMBL" id="BFAA01001266">
    <property type="protein sequence ID" value="GCB62758.1"/>
    <property type="molecule type" value="Genomic_DNA"/>
</dbReference>
<comment type="caution">
    <text evidence="2">The sequence shown here is derived from an EMBL/GenBank/DDBJ whole genome shotgun (WGS) entry which is preliminary data.</text>
</comment>
<keyword evidence="1" id="KW-1133">Transmembrane helix</keyword>
<dbReference type="AlphaFoldDB" id="A0A401NPD3"/>
<keyword evidence="3" id="KW-1185">Reference proteome</keyword>
<evidence type="ECO:0000313" key="3">
    <source>
        <dbReference type="Proteomes" id="UP000288216"/>
    </source>
</evidence>
<keyword evidence="1" id="KW-0812">Transmembrane</keyword>
<evidence type="ECO:0000256" key="1">
    <source>
        <dbReference type="SAM" id="Phobius"/>
    </source>
</evidence>
<evidence type="ECO:0000313" key="2">
    <source>
        <dbReference type="EMBL" id="GCB62758.1"/>
    </source>
</evidence>
<sequence length="91" mass="10542">MYVSITLAYTGMTHMGIYYTDTGTYLLQYFIIIYWIRHITLYRGREWKGGFGTHTGKEAEGKRPAHQPETLQTLAKKSLPALKQEARPFEV</sequence>
<reference evidence="2 3" key="1">
    <citation type="journal article" date="2018" name="Nat. Ecol. Evol.">
        <title>Shark genomes provide insights into elasmobranch evolution and the origin of vertebrates.</title>
        <authorList>
            <person name="Hara Y"/>
            <person name="Yamaguchi K"/>
            <person name="Onimaru K"/>
            <person name="Kadota M"/>
            <person name="Koyanagi M"/>
            <person name="Keeley SD"/>
            <person name="Tatsumi K"/>
            <person name="Tanaka K"/>
            <person name="Motone F"/>
            <person name="Kageyama Y"/>
            <person name="Nozu R"/>
            <person name="Adachi N"/>
            <person name="Nishimura O"/>
            <person name="Nakagawa R"/>
            <person name="Tanegashima C"/>
            <person name="Kiyatake I"/>
            <person name="Matsumoto R"/>
            <person name="Murakumo K"/>
            <person name="Nishida K"/>
            <person name="Terakita A"/>
            <person name="Kuratani S"/>
            <person name="Sato K"/>
            <person name="Hyodo S Kuraku.S."/>
        </authorList>
    </citation>
    <scope>NUCLEOTIDE SEQUENCE [LARGE SCALE GENOMIC DNA]</scope>
</reference>
<protein>
    <submittedName>
        <fullName evidence="2">Uncharacterized protein</fullName>
    </submittedName>
</protein>
<accession>A0A401NPD3</accession>